<comment type="caution">
    <text evidence="1">The sequence shown here is derived from an EMBL/GenBank/DDBJ whole genome shotgun (WGS) entry which is preliminary data.</text>
</comment>
<dbReference type="Proteomes" id="UP000010932">
    <property type="component" value="Unassembled WGS sequence"/>
</dbReference>
<sequence length="38" mass="4215">MFNLANMLLGMIWGKVPAIALKWGSMPKVPTCRYSGEC</sequence>
<dbReference type="AlphaFoldDB" id="L7E601"/>
<reference evidence="1 2" key="1">
    <citation type="journal article" date="2013" name="Genome Announc.">
        <title>Whole-Genome Sequence of Microcystis aeruginosa TAIHU98, a Nontoxic Bloom-Forming Strain Isolated from Taihu Lake, China.</title>
        <authorList>
            <person name="Yang C."/>
            <person name="Zhang W."/>
            <person name="Ren M."/>
            <person name="Song L."/>
            <person name="Li T."/>
            <person name="Zhao J."/>
        </authorList>
    </citation>
    <scope>NUCLEOTIDE SEQUENCE [LARGE SCALE GENOMIC DNA]</scope>
    <source>
        <strain evidence="1 2">TAIHU98</strain>
    </source>
</reference>
<accession>L7E601</accession>
<name>L7E601_MICAE</name>
<evidence type="ECO:0000313" key="1">
    <source>
        <dbReference type="EMBL" id="ELP54895.1"/>
    </source>
</evidence>
<dbReference type="PATRIC" id="fig|1134457.3.peg.1965"/>
<gene>
    <name evidence="1" type="ORF">O53_3721</name>
</gene>
<proteinExistence type="predicted"/>
<organism evidence="1 2">
    <name type="scientific">Microcystis aeruginosa TAIHU98</name>
    <dbReference type="NCBI Taxonomy" id="1134457"/>
    <lineage>
        <taxon>Bacteria</taxon>
        <taxon>Bacillati</taxon>
        <taxon>Cyanobacteriota</taxon>
        <taxon>Cyanophyceae</taxon>
        <taxon>Oscillatoriophycideae</taxon>
        <taxon>Chroococcales</taxon>
        <taxon>Microcystaceae</taxon>
        <taxon>Microcystis</taxon>
    </lineage>
</organism>
<dbReference type="EMBL" id="ANKQ01000002">
    <property type="protein sequence ID" value="ELP54895.1"/>
    <property type="molecule type" value="Genomic_DNA"/>
</dbReference>
<protein>
    <submittedName>
        <fullName evidence="1">Uncharacterized protein</fullName>
    </submittedName>
</protein>
<evidence type="ECO:0000313" key="2">
    <source>
        <dbReference type="Proteomes" id="UP000010932"/>
    </source>
</evidence>